<keyword evidence="3" id="KW-1185">Reference proteome</keyword>
<dbReference type="EMBL" id="ACLA01000002">
    <property type="protein sequence ID" value="EEQ49563.1"/>
    <property type="molecule type" value="Genomic_DNA"/>
</dbReference>
<dbReference type="PANTHER" id="PTHR30619">
    <property type="entry name" value="DNA INTERNALIZATION/COMPETENCE PROTEIN COMEC/REC2"/>
    <property type="match status" value="1"/>
</dbReference>
<dbReference type="Gene3D" id="3.60.15.10">
    <property type="entry name" value="Ribonuclease Z/Hydroxyacylglutathione hydrolase-like"/>
    <property type="match status" value="1"/>
</dbReference>
<dbReference type="STRING" id="638302.HMPREF0908_0145"/>
<dbReference type="PROSITE" id="PS51257">
    <property type="entry name" value="PROKAR_LIPOPROTEIN"/>
    <property type="match status" value="1"/>
</dbReference>
<dbReference type="PANTHER" id="PTHR30619:SF1">
    <property type="entry name" value="RECOMBINATION PROTEIN 2"/>
    <property type="match status" value="1"/>
</dbReference>
<protein>
    <submittedName>
        <fullName evidence="2">Metallo-beta-lactamase domain protein</fullName>
    </submittedName>
</protein>
<comment type="caution">
    <text evidence="2">The sequence shown here is derived from an EMBL/GenBank/DDBJ whole genome shotgun (WGS) entry which is preliminary data.</text>
</comment>
<dbReference type="Proteomes" id="UP000005309">
    <property type="component" value="Unassembled WGS sequence"/>
</dbReference>
<dbReference type="InterPro" id="IPR035681">
    <property type="entry name" value="ComA-like_MBL"/>
</dbReference>
<evidence type="ECO:0000259" key="1">
    <source>
        <dbReference type="SMART" id="SM00849"/>
    </source>
</evidence>
<gene>
    <name evidence="2" type="ORF">HMPREF0908_0145</name>
</gene>
<dbReference type="eggNOG" id="COG2333">
    <property type="taxonomic scope" value="Bacteria"/>
</dbReference>
<dbReference type="AlphaFoldDB" id="C4V0N4"/>
<evidence type="ECO:0000313" key="2">
    <source>
        <dbReference type="EMBL" id="EEQ49563.1"/>
    </source>
</evidence>
<name>C4V0N4_9FIRM</name>
<dbReference type="InterPro" id="IPR001279">
    <property type="entry name" value="Metallo-B-lactamas"/>
</dbReference>
<dbReference type="SUPFAM" id="SSF56281">
    <property type="entry name" value="Metallo-hydrolase/oxidoreductase"/>
    <property type="match status" value="1"/>
</dbReference>
<evidence type="ECO:0000313" key="3">
    <source>
        <dbReference type="Proteomes" id="UP000005309"/>
    </source>
</evidence>
<organism evidence="2 3">
    <name type="scientific">Selenomonas flueggei ATCC 43531</name>
    <dbReference type="NCBI Taxonomy" id="638302"/>
    <lineage>
        <taxon>Bacteria</taxon>
        <taxon>Bacillati</taxon>
        <taxon>Bacillota</taxon>
        <taxon>Negativicutes</taxon>
        <taxon>Selenomonadales</taxon>
        <taxon>Selenomonadaceae</taxon>
        <taxon>Selenomonas</taxon>
    </lineage>
</organism>
<dbReference type="Pfam" id="PF00753">
    <property type="entry name" value="Lactamase_B"/>
    <property type="match status" value="1"/>
</dbReference>
<dbReference type="HOGENOM" id="CLU_010363_0_3_9"/>
<dbReference type="SMART" id="SM00849">
    <property type="entry name" value="Lactamase_B"/>
    <property type="match status" value="1"/>
</dbReference>
<sequence length="313" mass="33764">MICQKEAAVRMRYRLSLFVSLLLLTSVFLGGCTGAFRGAPAEQAAQQGSITVKMLDVGQGDAILIQTETQNVLIDTGDLDERDKLRAELDKAGVKKIDAVILTHPHADHIGGMEMLIDTYPIGMVYDNGMPSTSRVYIGYMKQLKAKGIARKGLCTGDRVDLGGGAVFEVLAPSASLVQQGSVKGYKHDPNNESVVGRLVFGDFSMMFTGDAEKKEEQDVLAGGQGEVQSTVLKAGHHGSKTSSSADFLRAVRPAAVLISCGVNNDYGHPHKETMKKYHAMDLDIYVTAENGTITLTSDGKDYHITPERGEKQ</sequence>
<dbReference type="InterPro" id="IPR052159">
    <property type="entry name" value="Competence_DNA_uptake"/>
</dbReference>
<proteinExistence type="predicted"/>
<accession>C4V0N4</accession>
<reference evidence="2 3" key="1">
    <citation type="submission" date="2009-04" db="EMBL/GenBank/DDBJ databases">
        <authorList>
            <person name="Qin X."/>
            <person name="Bachman B."/>
            <person name="Battles P."/>
            <person name="Bell A."/>
            <person name="Bess C."/>
            <person name="Bickham C."/>
            <person name="Chaboub L."/>
            <person name="Chen D."/>
            <person name="Coyle M."/>
            <person name="Deiros D.R."/>
            <person name="Dinh H."/>
            <person name="Forbes L."/>
            <person name="Fowler G."/>
            <person name="Francisco L."/>
            <person name="Fu Q."/>
            <person name="Gubbala S."/>
            <person name="Hale W."/>
            <person name="Han Y."/>
            <person name="Hemphill L."/>
            <person name="Highlander S.K."/>
            <person name="Hirani K."/>
            <person name="Hogues M."/>
            <person name="Jackson L."/>
            <person name="Jakkamsetti A."/>
            <person name="Javaid M."/>
            <person name="Jiang H."/>
            <person name="Korchina V."/>
            <person name="Kovar C."/>
            <person name="Lara F."/>
            <person name="Lee S."/>
            <person name="Mata R."/>
            <person name="Mathew T."/>
            <person name="Moen C."/>
            <person name="Morales K."/>
            <person name="Munidasa M."/>
            <person name="Nazareth L."/>
            <person name="Ngo R."/>
            <person name="Nguyen L."/>
            <person name="Okwuonu G."/>
            <person name="Ongeri F."/>
            <person name="Patil S."/>
            <person name="Petrosino J."/>
            <person name="Pham C."/>
            <person name="Pham P."/>
            <person name="Pu L.-L."/>
            <person name="Puazo M."/>
            <person name="Raj R."/>
            <person name="Reid J."/>
            <person name="Rouhana J."/>
            <person name="Saada N."/>
            <person name="Shang Y."/>
            <person name="Simmons D."/>
            <person name="Thornton R."/>
            <person name="Warren J."/>
            <person name="Weissenberger G."/>
            <person name="Zhang J."/>
            <person name="Zhang L."/>
            <person name="Zhou C."/>
            <person name="Zhu D."/>
            <person name="Muzny D."/>
            <person name="Worley K."/>
            <person name="Gibbs R."/>
        </authorList>
    </citation>
    <scope>NUCLEOTIDE SEQUENCE [LARGE SCALE GENOMIC DNA]</scope>
    <source>
        <strain evidence="2 3">ATCC 43531</strain>
    </source>
</reference>
<dbReference type="InterPro" id="IPR036866">
    <property type="entry name" value="RibonucZ/Hydroxyglut_hydro"/>
</dbReference>
<feature type="domain" description="Metallo-beta-lactamase" evidence="1">
    <location>
        <begin position="59"/>
        <end position="263"/>
    </location>
</feature>
<dbReference type="CDD" id="cd07731">
    <property type="entry name" value="ComA-like_MBL-fold"/>
    <property type="match status" value="1"/>
</dbReference>